<reference evidence="2 3" key="1">
    <citation type="submission" date="2019-06" db="EMBL/GenBank/DDBJ databases">
        <authorList>
            <person name="Palmer J.M."/>
        </authorList>
    </citation>
    <scope>NUCLEOTIDE SEQUENCE [LARGE SCALE GENOMIC DNA]</scope>
    <source>
        <strain evidence="2 3">TWF191</strain>
    </source>
</reference>
<sequence length="363" mass="41995">MILRPTSRILLPQARTASKVCWRCTNQLTVLPNRQYASNAAPQPQPSSDTPPTAPPSSDKAFNQPSYETVARPKVIKEKDTVEIAPLTRPIGQYSPPFPGENHGKDLRSLKQKREDFQNYDRHLKRRKELAQEWTKSYFQDFSDMRHQKGKLFIAPPRTFKADKSLFFPNFRGRTLLTPDKVDSTTLFTGRVSLVQLSTNVWADEQLRTWTKDLDENFAGLELLKEEYISTPDDHIKRLMSEPMPPQDGVWQRVNINLQENFLKAWIVLMSMGNIRKQLGEERHARYLFVRKGASNQVKESVAMLNERIGLVYLVDAMCRIRWAGCAEASDEERLALKISLEKLVLEEKARREELKKKKKILE</sequence>
<dbReference type="PANTHER" id="PTHR28106">
    <property type="entry name" value="MITOCHONDRIAL ATPASE COMPLEX SUBUNIT ATP10"/>
    <property type="match status" value="1"/>
</dbReference>
<dbReference type="InterPro" id="IPR007849">
    <property type="entry name" value="ATP10"/>
</dbReference>
<feature type="region of interest" description="Disordered" evidence="1">
    <location>
        <begin position="37"/>
        <end position="71"/>
    </location>
</feature>
<dbReference type="GO" id="GO:0005743">
    <property type="term" value="C:mitochondrial inner membrane"/>
    <property type="evidence" value="ECO:0007669"/>
    <property type="project" value="TreeGrafter"/>
</dbReference>
<proteinExistence type="predicted"/>
<dbReference type="Pfam" id="PF05176">
    <property type="entry name" value="ATP-synt_10"/>
    <property type="match status" value="1"/>
</dbReference>
<dbReference type="GO" id="GO:0033615">
    <property type="term" value="P:mitochondrial proton-transporting ATP synthase complex assembly"/>
    <property type="evidence" value="ECO:0007669"/>
    <property type="project" value="TreeGrafter"/>
</dbReference>
<accession>A0A6G1LR70</accession>
<name>A0A6G1LR70_ORBOL</name>
<dbReference type="Proteomes" id="UP000483672">
    <property type="component" value="Unassembled WGS sequence"/>
</dbReference>
<evidence type="ECO:0000313" key="3">
    <source>
        <dbReference type="Proteomes" id="UP000483672"/>
    </source>
</evidence>
<dbReference type="PANTHER" id="PTHR28106:SF1">
    <property type="entry name" value="MITOCHONDRIAL ATPASE COMPLEX SUBUNIT ATP10"/>
    <property type="match status" value="1"/>
</dbReference>
<comment type="caution">
    <text evidence="2">The sequence shown here is derived from an EMBL/GenBank/DDBJ whole genome shotgun (WGS) entry which is preliminary data.</text>
</comment>
<evidence type="ECO:0000256" key="1">
    <source>
        <dbReference type="SAM" id="MobiDB-lite"/>
    </source>
</evidence>
<feature type="compositionally biased region" description="Low complexity" evidence="1">
    <location>
        <begin position="46"/>
        <end position="59"/>
    </location>
</feature>
<organism evidence="2 3">
    <name type="scientific">Orbilia oligospora</name>
    <name type="common">Nematode-trapping fungus</name>
    <name type="synonym">Arthrobotrys oligospora</name>
    <dbReference type="NCBI Taxonomy" id="2813651"/>
    <lineage>
        <taxon>Eukaryota</taxon>
        <taxon>Fungi</taxon>
        <taxon>Dikarya</taxon>
        <taxon>Ascomycota</taxon>
        <taxon>Pezizomycotina</taxon>
        <taxon>Orbiliomycetes</taxon>
        <taxon>Orbiliales</taxon>
        <taxon>Orbiliaceae</taxon>
        <taxon>Orbilia</taxon>
    </lineage>
</organism>
<protein>
    <submittedName>
        <fullName evidence="2">Mitochondrial ATPase complex subunit atp10</fullName>
    </submittedName>
</protein>
<gene>
    <name evidence="2" type="primary">ATP10</name>
    <name evidence="2" type="ORF">TWF191_004395</name>
</gene>
<dbReference type="EMBL" id="WIPF01000211">
    <property type="protein sequence ID" value="KAF3199622.1"/>
    <property type="molecule type" value="Genomic_DNA"/>
</dbReference>
<evidence type="ECO:0000313" key="2">
    <source>
        <dbReference type="EMBL" id="KAF3199622.1"/>
    </source>
</evidence>
<dbReference type="AlphaFoldDB" id="A0A6G1LR70"/>